<organism evidence="1 2">
    <name type="scientific">Irpex rosettiformis</name>
    <dbReference type="NCBI Taxonomy" id="378272"/>
    <lineage>
        <taxon>Eukaryota</taxon>
        <taxon>Fungi</taxon>
        <taxon>Dikarya</taxon>
        <taxon>Basidiomycota</taxon>
        <taxon>Agaricomycotina</taxon>
        <taxon>Agaricomycetes</taxon>
        <taxon>Polyporales</taxon>
        <taxon>Irpicaceae</taxon>
        <taxon>Irpex</taxon>
    </lineage>
</organism>
<name>A0ACB8TWL9_9APHY</name>
<reference evidence="1" key="1">
    <citation type="journal article" date="2021" name="Environ. Microbiol.">
        <title>Gene family expansions and transcriptome signatures uncover fungal adaptations to wood decay.</title>
        <authorList>
            <person name="Hage H."/>
            <person name="Miyauchi S."/>
            <person name="Viragh M."/>
            <person name="Drula E."/>
            <person name="Min B."/>
            <person name="Chaduli D."/>
            <person name="Navarro D."/>
            <person name="Favel A."/>
            <person name="Norest M."/>
            <person name="Lesage-Meessen L."/>
            <person name="Balint B."/>
            <person name="Merenyi Z."/>
            <person name="de Eugenio L."/>
            <person name="Morin E."/>
            <person name="Martinez A.T."/>
            <person name="Baldrian P."/>
            <person name="Stursova M."/>
            <person name="Martinez M.J."/>
            <person name="Novotny C."/>
            <person name="Magnuson J.K."/>
            <person name="Spatafora J.W."/>
            <person name="Maurice S."/>
            <person name="Pangilinan J."/>
            <person name="Andreopoulos W."/>
            <person name="LaButti K."/>
            <person name="Hundley H."/>
            <person name="Na H."/>
            <person name="Kuo A."/>
            <person name="Barry K."/>
            <person name="Lipzen A."/>
            <person name="Henrissat B."/>
            <person name="Riley R."/>
            <person name="Ahrendt S."/>
            <person name="Nagy L.G."/>
            <person name="Grigoriev I.V."/>
            <person name="Martin F."/>
            <person name="Rosso M.N."/>
        </authorList>
    </citation>
    <scope>NUCLEOTIDE SEQUENCE</scope>
    <source>
        <strain evidence="1">CBS 384.51</strain>
    </source>
</reference>
<dbReference type="Proteomes" id="UP001055072">
    <property type="component" value="Unassembled WGS sequence"/>
</dbReference>
<comment type="caution">
    <text evidence="1">The sequence shown here is derived from an EMBL/GenBank/DDBJ whole genome shotgun (WGS) entry which is preliminary data.</text>
</comment>
<evidence type="ECO:0000313" key="2">
    <source>
        <dbReference type="Proteomes" id="UP001055072"/>
    </source>
</evidence>
<evidence type="ECO:0000313" key="1">
    <source>
        <dbReference type="EMBL" id="KAI0086344.1"/>
    </source>
</evidence>
<sequence length="925" mass="100781">MGVRRATALPYFRSYTWTHRLLLFNFHQPGRQETLAMRLSTLLLAAVVQQSVFAARPAKRHYDTHNYYVLEHDPSGHASLDECAGALGVELVERAGELDNHYLVRTIKPSLEARGSEDRVIRTYEAIRQRANARHSSRGERTLSKRLESSIRYLSRQELRQRTKRAPPPIRPPSYPDSPTAQEVAEKLLITDPEFPQQWHLVNDEYPRNMMNVSGLWEKGVTGKGVISTFVDDGLDYNSDDLAQNFYAAGSHDFNDHEDLPTPKLFDDHHGTRCAGQVAAVRNDVCGVGIAYDSKVAGVRILSGPISDVDEAAALNFGYQESSIFSCSWGPPDDGRSMEGPGYLIKKAMVNGIQNGRGGLGSIFVFASGNGGRNGDQCNFDGYTNSIFSITVASIDYKGYHPDYSEACAANMVVAYSSGSGNHIVTTDIGKNKCSHGHGGTSAAAPNAAGIFALALQARPDLNWRDLQHLCVRTGVQVNTDDPDWETTAAGRPYSYKYGYGALSGEGFVDAAMNWQTVKPQAWIKLPTIQIGNGTMDLFKTASGGETITANGITSKMMVTKEMLESHNFEKLEHITVKVWITHSRRGDVEVELVSPNGVKSILAARRARDSADTGFPGWQFSTVKHWDEDPVGEWTIRVADQGSEGHSGKFLGWTMTVWGSVVDSQQAKTYEVPLIDETLPPLFPADNNEVPAPESSIVASTKTHPKPTEHLPTDHVDAPGETSRPAFPPSASESGKPKPVDDEAASGAAESPASSPSSTPTADEGWFSDLSKLVTNQVWFFIALGAVIVFGAGAGLFFWRRAVRRRQNYTSLPAEEMAMTSTSGRGVATRSKELYAAFDEEEDDEDADEETGLHRASDHSPVGLGYHSGFLDDDDPASAGGPPTRYKDEPSPSEHLGERSHSPGEGSGDSGSWEHASQDNAPRS</sequence>
<dbReference type="EMBL" id="MU274924">
    <property type="protein sequence ID" value="KAI0086344.1"/>
    <property type="molecule type" value="Genomic_DNA"/>
</dbReference>
<gene>
    <name evidence="1" type="ORF">BDY19DRAFT_960943</name>
</gene>
<protein>
    <submittedName>
        <fullName evidence="1">Peptidase S8/S53 domain-containing protein</fullName>
    </submittedName>
</protein>
<proteinExistence type="predicted"/>
<accession>A0ACB8TWL9</accession>
<keyword evidence="2" id="KW-1185">Reference proteome</keyword>